<evidence type="ECO:0000256" key="3">
    <source>
        <dbReference type="ARBA" id="ARBA00044632"/>
    </source>
</evidence>
<evidence type="ECO:0000259" key="4">
    <source>
        <dbReference type="SMART" id="SM00478"/>
    </source>
</evidence>
<evidence type="ECO:0000313" key="6">
    <source>
        <dbReference type="Proteomes" id="UP000680185"/>
    </source>
</evidence>
<evidence type="ECO:0000256" key="1">
    <source>
        <dbReference type="ARBA" id="ARBA00010679"/>
    </source>
</evidence>
<reference evidence="5" key="2">
    <citation type="submission" date="2021-05" db="EMBL/GenBank/DDBJ databases">
        <title>Protein family content uncovers lineage relationships and bacterial pathway maintenance mechanisms in DPANN archaea.</title>
        <authorList>
            <person name="Castelle C.J."/>
            <person name="Meheust R."/>
            <person name="Jaffe A.L."/>
            <person name="Seitz K."/>
            <person name="Gong X."/>
            <person name="Baker B.J."/>
            <person name="Banfield J.F."/>
        </authorList>
    </citation>
    <scope>NUCLEOTIDE SEQUENCE</scope>
    <source>
        <strain evidence="5">RIFCSPLOWO2_01_FULL_43_13</strain>
    </source>
</reference>
<sequence>MSLQPLNLHLTMLSGQAPNFIWHFESGKFERVWEGKVVHLKQDGARLKASNKKFADFTLRSNDNYSLIYKKISTGSFMKKAVKDYDGLRLTQSELWETIVCFVLSSNRSIPIIRMNVQELMKNYGEKIDSLHEFPQAEDLVRCTEQQLRASKCGFRDKYLLGTTKKVLERGDLKFSTAQELKEFLLDCPGIGEKIAECILLYGFGETSGFPLDVWMQRAMQGVYFQGKKVRREEMLEKAEELWSDFKGFAQLYLFYEFMTKKHKW</sequence>
<dbReference type="Pfam" id="PF00730">
    <property type="entry name" value="HhH-GPD"/>
    <property type="match status" value="1"/>
</dbReference>
<dbReference type="Gene3D" id="3.30.310.260">
    <property type="match status" value="1"/>
</dbReference>
<dbReference type="InterPro" id="IPR052054">
    <property type="entry name" value="Oxidative_DNA_repair_enzyme"/>
</dbReference>
<comment type="caution">
    <text evidence="5">The sequence shown here is derived from an EMBL/GenBank/DDBJ whole genome shotgun (WGS) entry which is preliminary data.</text>
</comment>
<dbReference type="Gene3D" id="1.10.1670.10">
    <property type="entry name" value="Helix-hairpin-Helix base-excision DNA repair enzymes (C-terminal)"/>
    <property type="match status" value="1"/>
</dbReference>
<protein>
    <recommendedName>
        <fullName evidence="2">DNA-(apurinic or apyrimidinic site) lyase</fullName>
        <ecNumber evidence="2">4.2.99.18</ecNumber>
    </recommendedName>
</protein>
<dbReference type="PANTHER" id="PTHR10242:SF2">
    <property type="entry name" value="N-GLYCOSYLASE_DNA LYASE"/>
    <property type="match status" value="1"/>
</dbReference>
<gene>
    <name evidence="5" type="ORF">J4478_01295</name>
</gene>
<comment type="catalytic activity">
    <reaction evidence="3">
        <text>2'-deoxyribonucleotide-(2'-deoxyribose 5'-phosphate)-2'-deoxyribonucleotide-DNA = a 3'-end 2'-deoxyribonucleotide-(2,3-dehydro-2,3-deoxyribose 5'-phosphate)-DNA + a 5'-end 5'-phospho-2'-deoxyribonucleoside-DNA + H(+)</text>
        <dbReference type="Rhea" id="RHEA:66592"/>
        <dbReference type="Rhea" id="RHEA-COMP:13180"/>
        <dbReference type="Rhea" id="RHEA-COMP:16897"/>
        <dbReference type="Rhea" id="RHEA-COMP:17067"/>
        <dbReference type="ChEBI" id="CHEBI:15378"/>
        <dbReference type="ChEBI" id="CHEBI:136412"/>
        <dbReference type="ChEBI" id="CHEBI:157695"/>
        <dbReference type="ChEBI" id="CHEBI:167181"/>
        <dbReference type="EC" id="4.2.99.18"/>
    </reaction>
</comment>
<name>A0A8T4KZ99_9ARCH</name>
<dbReference type="AlphaFoldDB" id="A0A8T4KZ99"/>
<evidence type="ECO:0000313" key="5">
    <source>
        <dbReference type="EMBL" id="MBS3058020.1"/>
    </source>
</evidence>
<reference evidence="5" key="1">
    <citation type="submission" date="2021-03" db="EMBL/GenBank/DDBJ databases">
        <authorList>
            <person name="Jaffe A."/>
        </authorList>
    </citation>
    <scope>NUCLEOTIDE SEQUENCE</scope>
    <source>
        <strain evidence="5">RIFCSPLOWO2_01_FULL_43_13</strain>
    </source>
</reference>
<dbReference type="SMART" id="SM00478">
    <property type="entry name" value="ENDO3c"/>
    <property type="match status" value="1"/>
</dbReference>
<dbReference type="SUPFAM" id="SSF48150">
    <property type="entry name" value="DNA-glycosylase"/>
    <property type="match status" value="1"/>
</dbReference>
<accession>A0A8T4KZ99</accession>
<dbReference type="GO" id="GO:0006284">
    <property type="term" value="P:base-excision repair"/>
    <property type="evidence" value="ECO:0007669"/>
    <property type="project" value="InterPro"/>
</dbReference>
<dbReference type="Gene3D" id="1.10.340.30">
    <property type="entry name" value="Hypothetical protein, domain 2"/>
    <property type="match status" value="1"/>
</dbReference>
<dbReference type="EMBL" id="JAGVWB010000007">
    <property type="protein sequence ID" value="MBS3058020.1"/>
    <property type="molecule type" value="Genomic_DNA"/>
</dbReference>
<dbReference type="EC" id="4.2.99.18" evidence="2"/>
<organism evidence="5 6">
    <name type="scientific">Candidatus Iainarchaeum sp</name>
    <dbReference type="NCBI Taxonomy" id="3101447"/>
    <lineage>
        <taxon>Archaea</taxon>
        <taxon>Candidatus Iainarchaeota</taxon>
        <taxon>Candidatus Iainarchaeia</taxon>
        <taxon>Candidatus Iainarchaeales</taxon>
        <taxon>Candidatus Iainarchaeaceae</taxon>
        <taxon>Candidatus Iainarchaeum</taxon>
    </lineage>
</organism>
<dbReference type="InterPro" id="IPR011257">
    <property type="entry name" value="DNA_glycosylase"/>
</dbReference>
<dbReference type="PANTHER" id="PTHR10242">
    <property type="entry name" value="8-OXOGUANINE DNA GLYCOSYLASE"/>
    <property type="match status" value="1"/>
</dbReference>
<dbReference type="Proteomes" id="UP000680185">
    <property type="component" value="Unassembled WGS sequence"/>
</dbReference>
<dbReference type="InterPro" id="IPR023170">
    <property type="entry name" value="HhH_base_excis_C"/>
</dbReference>
<dbReference type="GO" id="GO:0140078">
    <property type="term" value="F:class I DNA-(apurinic or apyrimidinic site) endonuclease activity"/>
    <property type="evidence" value="ECO:0007669"/>
    <property type="project" value="UniProtKB-EC"/>
</dbReference>
<dbReference type="CDD" id="cd00056">
    <property type="entry name" value="ENDO3c"/>
    <property type="match status" value="1"/>
</dbReference>
<dbReference type="InterPro" id="IPR003265">
    <property type="entry name" value="HhH-GPD_domain"/>
</dbReference>
<proteinExistence type="inferred from homology"/>
<evidence type="ECO:0000256" key="2">
    <source>
        <dbReference type="ARBA" id="ARBA00012720"/>
    </source>
</evidence>
<comment type="similarity">
    <text evidence="1">Belongs to the type-1 OGG1 family.</text>
</comment>
<feature type="domain" description="HhH-GPD" evidence="4">
    <location>
        <begin position="104"/>
        <end position="259"/>
    </location>
</feature>